<dbReference type="RefSeq" id="WP_007804940.1">
    <property type="nucleotide sequence ID" value="NZ_CP157948.1"/>
</dbReference>
<reference evidence="3" key="1">
    <citation type="submission" date="2024-06" db="EMBL/GenBank/DDBJ databases">
        <authorList>
            <person name="Sun Y."/>
        </authorList>
    </citation>
    <scope>NUCLEOTIDE SEQUENCE</scope>
    <source>
        <strain evidence="3">IGA1.0</strain>
    </source>
</reference>
<keyword evidence="2" id="KW-0732">Signal</keyword>
<dbReference type="EMBL" id="CP157948">
    <property type="protein sequence ID" value="XBS91277.1"/>
    <property type="molecule type" value="Genomic_DNA"/>
</dbReference>
<proteinExistence type="predicted"/>
<evidence type="ECO:0000256" key="1">
    <source>
        <dbReference type="SAM" id="MobiDB-lite"/>
    </source>
</evidence>
<gene>
    <name evidence="3" type="ORF">ABNK63_06470</name>
</gene>
<name>A0AAU7QP52_9GAMM</name>
<feature type="signal peptide" evidence="2">
    <location>
        <begin position="1"/>
        <end position="32"/>
    </location>
</feature>
<accession>A0AAU7QP52</accession>
<dbReference type="AlphaFoldDB" id="A0AAU7QP52"/>
<evidence type="ECO:0008006" key="4">
    <source>
        <dbReference type="Google" id="ProtNLM"/>
    </source>
</evidence>
<feature type="chain" id="PRO_5043616418" description="CopL family metal-binding regulatory protein" evidence="2">
    <location>
        <begin position="33"/>
        <end position="130"/>
    </location>
</feature>
<protein>
    <recommendedName>
        <fullName evidence="4">CopL family metal-binding regulatory protein</fullName>
    </recommendedName>
</protein>
<organism evidence="3">
    <name type="scientific">Rhodanobacter sp. IGA1.0</name>
    <dbReference type="NCBI Taxonomy" id="3158582"/>
    <lineage>
        <taxon>Bacteria</taxon>
        <taxon>Pseudomonadati</taxon>
        <taxon>Pseudomonadota</taxon>
        <taxon>Gammaproteobacteria</taxon>
        <taxon>Lysobacterales</taxon>
        <taxon>Rhodanobacteraceae</taxon>
        <taxon>Rhodanobacter</taxon>
    </lineage>
</organism>
<evidence type="ECO:0000256" key="2">
    <source>
        <dbReference type="SAM" id="SignalP"/>
    </source>
</evidence>
<feature type="region of interest" description="Disordered" evidence="1">
    <location>
        <begin position="108"/>
        <end position="130"/>
    </location>
</feature>
<sequence>MSLSRRQLSHSRPCLALAWLAWLLLLVSPLQAAPMAMAAGVAHGGHAAMAQHGELAADAGITHDCCTEQPLPAGDVAPHACHCATWCGSALPAWALPMPDRVAMQTPRATPRSPLMPHGVHPPLLRPPAA</sequence>
<evidence type="ECO:0000313" key="3">
    <source>
        <dbReference type="EMBL" id="XBS91277.1"/>
    </source>
</evidence>